<dbReference type="Gene3D" id="3.40.50.10540">
    <property type="entry name" value="Crotonobetainyl-coa:carnitine coa-transferase, domain 1"/>
    <property type="match status" value="1"/>
</dbReference>
<dbReference type="PANTHER" id="PTHR48207:SF3">
    <property type="entry name" value="SUCCINATE--HYDROXYMETHYLGLUTARATE COA-TRANSFERASE"/>
    <property type="match status" value="1"/>
</dbReference>
<dbReference type="InterPro" id="IPR050483">
    <property type="entry name" value="CoA-transferase_III_domain"/>
</dbReference>
<proteinExistence type="predicted"/>
<name>A0A2N0WD07_9GAMM</name>
<sequence>MGALNGIRVLDLSRVLAGPWCGQILADLGAEVIKVERPKVGDDTRSWGPPWMKDNLGQDTREAAYYQSTNRNKLSVAIDIASPEGQELIKALIQDSDVVIENYKAGSLKKYGLDYATLSAINPELVYCSITGFGQNGPRAEEPGYDFIIQGMGGLMSITGEKDDLPGGGPQKVGVAFSDLATGLYSTIAIQAALLNRHETGLGQYIDMALLDVQIATMANQGMNYLSSGKVPERYGNAHANIVPYQVFKASDREFIIACGNDAQFIQLCKSIGLPDLANDPRFIRNADRILHRDEIIDILSTHFLGKTTDEWVAAIYAAKVPVGVINNLQQAFQEPQVIARNMLVDMQHPQREALTVIGSPIKLSRTPVEYKTAPPLLGEHTDMILSRIISQERLNELKLKGIIGE</sequence>
<keyword evidence="1 2" id="KW-0808">Transferase</keyword>
<dbReference type="Gene3D" id="3.30.1540.10">
    <property type="entry name" value="formyl-coa transferase, domain 3"/>
    <property type="match status" value="1"/>
</dbReference>
<dbReference type="AlphaFoldDB" id="A0A2N0WD07"/>
<organism evidence="2 3">
    <name type="scientific">Acinetobacter proteolyticus</name>
    <dbReference type="NCBI Taxonomy" id="1776741"/>
    <lineage>
        <taxon>Bacteria</taxon>
        <taxon>Pseudomonadati</taxon>
        <taxon>Pseudomonadota</taxon>
        <taxon>Gammaproteobacteria</taxon>
        <taxon>Moraxellales</taxon>
        <taxon>Moraxellaceae</taxon>
        <taxon>Acinetobacter</taxon>
    </lineage>
</organism>
<dbReference type="EMBL" id="PISJ01000017">
    <property type="protein sequence ID" value="PKF32462.1"/>
    <property type="molecule type" value="Genomic_DNA"/>
</dbReference>
<reference evidence="2 3" key="1">
    <citation type="submission" date="2017-12" db="EMBL/GenBank/DDBJ databases">
        <title>Draft Genome sequences of multiple microbial strains isolated from spacecraft associated surfaces.</title>
        <authorList>
            <person name="Seuylemezian A."/>
            <person name="Vaishampayan P."/>
            <person name="Venkateswaran K."/>
        </authorList>
    </citation>
    <scope>NUCLEOTIDE SEQUENCE [LARGE SCALE GENOMIC DNA]</scope>
    <source>
        <strain evidence="2 3">2P01AA</strain>
    </source>
</reference>
<dbReference type="SUPFAM" id="SSF89796">
    <property type="entry name" value="CoA-transferase family III (CaiB/BaiF)"/>
    <property type="match status" value="1"/>
</dbReference>
<dbReference type="InterPro" id="IPR044855">
    <property type="entry name" value="CoA-Trfase_III_dom3_sf"/>
</dbReference>
<accession>A0A2N0WD07</accession>
<dbReference type="GO" id="GO:0008410">
    <property type="term" value="F:CoA-transferase activity"/>
    <property type="evidence" value="ECO:0007669"/>
    <property type="project" value="TreeGrafter"/>
</dbReference>
<evidence type="ECO:0000313" key="3">
    <source>
        <dbReference type="Proteomes" id="UP000233553"/>
    </source>
</evidence>
<dbReference type="InterPro" id="IPR023606">
    <property type="entry name" value="CoA-Trfase_III_dom_1_sf"/>
</dbReference>
<comment type="caution">
    <text evidence="2">The sequence shown here is derived from an EMBL/GenBank/DDBJ whole genome shotgun (WGS) entry which is preliminary data.</text>
</comment>
<dbReference type="Proteomes" id="UP000233553">
    <property type="component" value="Unassembled WGS sequence"/>
</dbReference>
<dbReference type="PANTHER" id="PTHR48207">
    <property type="entry name" value="SUCCINATE--HYDROXYMETHYLGLUTARATE COA-TRANSFERASE"/>
    <property type="match status" value="1"/>
</dbReference>
<gene>
    <name evidence="2" type="ORF">CW311_14675</name>
</gene>
<evidence type="ECO:0000256" key="1">
    <source>
        <dbReference type="ARBA" id="ARBA00022679"/>
    </source>
</evidence>
<protein>
    <submittedName>
        <fullName evidence="2">CoA transferase</fullName>
    </submittedName>
</protein>
<dbReference type="RefSeq" id="WP_101236992.1">
    <property type="nucleotide sequence ID" value="NZ_PISJ01000017.1"/>
</dbReference>
<dbReference type="Pfam" id="PF02515">
    <property type="entry name" value="CoA_transf_3"/>
    <property type="match status" value="1"/>
</dbReference>
<dbReference type="InterPro" id="IPR003673">
    <property type="entry name" value="CoA-Trfase_fam_III"/>
</dbReference>
<evidence type="ECO:0000313" key="2">
    <source>
        <dbReference type="EMBL" id="PKF32462.1"/>
    </source>
</evidence>